<accession>A0A6G0WN10</accession>
<evidence type="ECO:0000256" key="1">
    <source>
        <dbReference type="SAM" id="SignalP"/>
    </source>
</evidence>
<dbReference type="EMBL" id="VJMJ01000173">
    <property type="protein sequence ID" value="KAF0728736.1"/>
    <property type="molecule type" value="Genomic_DNA"/>
</dbReference>
<dbReference type="InterPro" id="IPR036397">
    <property type="entry name" value="RNaseH_sf"/>
</dbReference>
<feature type="chain" id="PRO_5026084763" description="Tc1-like transposase DDE domain-containing protein" evidence="1">
    <location>
        <begin position="19"/>
        <end position="213"/>
    </location>
</feature>
<evidence type="ECO:0000313" key="4">
    <source>
        <dbReference type="Proteomes" id="UP000481153"/>
    </source>
</evidence>
<comment type="caution">
    <text evidence="3">The sequence shown here is derived from an EMBL/GenBank/DDBJ whole genome shotgun (WGS) entry which is preliminary data.</text>
</comment>
<dbReference type="AlphaFoldDB" id="A0A6G0WN10"/>
<evidence type="ECO:0000259" key="2">
    <source>
        <dbReference type="Pfam" id="PF13358"/>
    </source>
</evidence>
<evidence type="ECO:0000313" key="3">
    <source>
        <dbReference type="EMBL" id="KAF0728736.1"/>
    </source>
</evidence>
<dbReference type="InterPro" id="IPR038717">
    <property type="entry name" value="Tc1-like_DDE_dom"/>
</dbReference>
<proteinExistence type="predicted"/>
<dbReference type="PANTHER" id="PTHR33939">
    <property type="entry name" value="PROTEIN CBG22215"/>
    <property type="match status" value="1"/>
</dbReference>
<feature type="domain" description="Tc1-like transposase DDE" evidence="2">
    <location>
        <begin position="16"/>
        <end position="118"/>
    </location>
</feature>
<feature type="signal peptide" evidence="1">
    <location>
        <begin position="1"/>
        <end position="18"/>
    </location>
</feature>
<keyword evidence="1" id="KW-0732">Signal</keyword>
<sequence>MACLIMPILSISLGKTGAIIVMDNAAYHKGLPATTPKGTWKKQDLLDACGRLGTHATSDEYRSVIWSKVQSFVKENVDPEVVTLTRSRGYEYVYTPPYHSDLQPIEYVWAQVKGEVGRQYSTGTTMDDVRSRLDAAFNGLQSDLIYHCINHTKKRVLQMKEYVLKLEASDEAANEAPLLNENKSSDEEDSDENEVILWDIVGIEPLANNTCEL</sequence>
<name>A0A6G0WN10_9STRA</name>
<dbReference type="Gene3D" id="3.30.420.10">
    <property type="entry name" value="Ribonuclease H-like superfamily/Ribonuclease H"/>
    <property type="match status" value="1"/>
</dbReference>
<dbReference type="VEuPathDB" id="FungiDB:AeMF1_021412"/>
<dbReference type="PANTHER" id="PTHR33939:SF1">
    <property type="entry name" value="DUF4371 DOMAIN-CONTAINING PROTEIN"/>
    <property type="match status" value="1"/>
</dbReference>
<organism evidence="3 4">
    <name type="scientific">Aphanomyces euteiches</name>
    <dbReference type="NCBI Taxonomy" id="100861"/>
    <lineage>
        <taxon>Eukaryota</taxon>
        <taxon>Sar</taxon>
        <taxon>Stramenopiles</taxon>
        <taxon>Oomycota</taxon>
        <taxon>Saprolegniomycetes</taxon>
        <taxon>Saprolegniales</taxon>
        <taxon>Verrucalvaceae</taxon>
        <taxon>Aphanomyces</taxon>
    </lineage>
</organism>
<gene>
    <name evidence="3" type="ORF">Ae201684_013480</name>
</gene>
<dbReference type="GO" id="GO:0003676">
    <property type="term" value="F:nucleic acid binding"/>
    <property type="evidence" value="ECO:0007669"/>
    <property type="project" value="InterPro"/>
</dbReference>
<reference evidence="3 4" key="1">
    <citation type="submission" date="2019-07" db="EMBL/GenBank/DDBJ databases">
        <title>Genomics analysis of Aphanomyces spp. identifies a new class of oomycete effector associated with host adaptation.</title>
        <authorList>
            <person name="Gaulin E."/>
        </authorList>
    </citation>
    <scope>NUCLEOTIDE SEQUENCE [LARGE SCALE GENOMIC DNA]</scope>
    <source>
        <strain evidence="3 4">ATCC 201684</strain>
    </source>
</reference>
<dbReference type="Pfam" id="PF13358">
    <property type="entry name" value="DDE_3"/>
    <property type="match status" value="1"/>
</dbReference>
<protein>
    <recommendedName>
        <fullName evidence="2">Tc1-like transposase DDE domain-containing protein</fullName>
    </recommendedName>
</protein>
<keyword evidence="4" id="KW-1185">Reference proteome</keyword>
<dbReference type="Proteomes" id="UP000481153">
    <property type="component" value="Unassembled WGS sequence"/>
</dbReference>